<dbReference type="SUPFAM" id="SSF53335">
    <property type="entry name" value="S-adenosyl-L-methionine-dependent methyltransferases"/>
    <property type="match status" value="1"/>
</dbReference>
<keyword evidence="4" id="KW-0949">S-adenosyl-L-methionine</keyword>
<dbReference type="InterPro" id="IPR038333">
    <property type="entry name" value="T1MK-like_N_sf"/>
</dbReference>
<keyword evidence="7" id="KW-0175">Coiled coil</keyword>
<dbReference type="Gene3D" id="3.40.50.150">
    <property type="entry name" value="Vaccinia Virus protein VP39"/>
    <property type="match status" value="1"/>
</dbReference>
<proteinExistence type="predicted"/>
<evidence type="ECO:0000256" key="3">
    <source>
        <dbReference type="ARBA" id="ARBA00022679"/>
    </source>
</evidence>
<feature type="domain" description="DNA methylase adenine-specific" evidence="8">
    <location>
        <begin position="194"/>
        <end position="505"/>
    </location>
</feature>
<evidence type="ECO:0000256" key="1">
    <source>
        <dbReference type="ARBA" id="ARBA00011900"/>
    </source>
</evidence>
<dbReference type="GO" id="GO:0003677">
    <property type="term" value="F:DNA binding"/>
    <property type="evidence" value="ECO:0007669"/>
    <property type="project" value="InterPro"/>
</dbReference>
<keyword evidence="5" id="KW-0680">Restriction system</keyword>
<dbReference type="PRINTS" id="PR00507">
    <property type="entry name" value="N12N6MTFRASE"/>
</dbReference>
<feature type="coiled-coil region" evidence="7">
    <location>
        <begin position="518"/>
        <end position="545"/>
    </location>
</feature>
<dbReference type="InterPro" id="IPR052916">
    <property type="entry name" value="Type-I_RE_MTase_Subunit"/>
</dbReference>
<dbReference type="EMBL" id="CP013050">
    <property type="protein sequence ID" value="ALM76055.1"/>
    <property type="molecule type" value="Genomic_DNA"/>
</dbReference>
<dbReference type="REBASE" id="131880">
    <property type="entry name" value="M.TbaCH5ORF2154P"/>
</dbReference>
<dbReference type="InterPro" id="IPR003356">
    <property type="entry name" value="DNA_methylase_A-5"/>
</dbReference>
<evidence type="ECO:0000259" key="9">
    <source>
        <dbReference type="Pfam" id="PF12161"/>
    </source>
</evidence>
<sequence>MKTLDDFIKTPSKKENPAHEVIKMKKKSKTPKKEMVKDEHYYELEPELERRLWSAADKLRKKVEVHEYKYIVLGLIFLRYLSHAFNERREELKEEYKDNPFLEKILEDPDYYREAGVFYLPKETRWEYLLKNANQPNIGELIDNAIETLEKMYPKELGGVIPKKYAEINLDPNDLAYLLNLFTDIDFERGKRGRDLFGRIYEYFLGKFAQVEGKNGGEFYTPRSLTKLIIEALDVKEGRIFDPACGSGGFFVAALEREGIDKTKLAIYGQESKEGPWKICKMNLAIRGAEGDIRLGDSYHDDKFLHMRFDFVVSNPPFNDSKWGADRISPDDPRIKLVSDNNETLIPPDNNANYMWILHFIYHLAPNGKAGFVMANGALSAGGVEGKIRQRLIEKDLIYAIVAAPPKLFYNVSLPVSLWFARKKKPEHMKGKVLFINAKNLYKQVSRRQNVMTDEHIHKIVEKFRLFEEGRLDEIDEIGFAKVATIEEIAKNNYVLTPGRYVGVKLEFDDPRTFEEKMKEYSEEMAKLLKEEEELTAKVREVFEALGWRL</sequence>
<comment type="catalytic activity">
    <reaction evidence="6">
        <text>a 2'-deoxyadenosine in DNA + S-adenosyl-L-methionine = an N(6)-methyl-2'-deoxyadenosine in DNA + S-adenosyl-L-homocysteine + H(+)</text>
        <dbReference type="Rhea" id="RHEA:15197"/>
        <dbReference type="Rhea" id="RHEA-COMP:12418"/>
        <dbReference type="Rhea" id="RHEA-COMP:12419"/>
        <dbReference type="ChEBI" id="CHEBI:15378"/>
        <dbReference type="ChEBI" id="CHEBI:57856"/>
        <dbReference type="ChEBI" id="CHEBI:59789"/>
        <dbReference type="ChEBI" id="CHEBI:90615"/>
        <dbReference type="ChEBI" id="CHEBI:90616"/>
        <dbReference type="EC" id="2.1.1.72"/>
    </reaction>
</comment>
<name>A0A0S1XE59_THEBA</name>
<dbReference type="GO" id="GO:0009007">
    <property type="term" value="F:site-specific DNA-methyltransferase (adenine-specific) activity"/>
    <property type="evidence" value="ECO:0007669"/>
    <property type="project" value="UniProtKB-EC"/>
</dbReference>
<dbReference type="Pfam" id="PF02384">
    <property type="entry name" value="N6_Mtase"/>
    <property type="match status" value="1"/>
</dbReference>
<dbReference type="STRING" id="55802.TBCH5v1_2154"/>
<dbReference type="EC" id="2.1.1.72" evidence="1"/>
<dbReference type="GO" id="GO:0032259">
    <property type="term" value="P:methylation"/>
    <property type="evidence" value="ECO:0007669"/>
    <property type="project" value="UniProtKB-KW"/>
</dbReference>
<evidence type="ECO:0000313" key="11">
    <source>
        <dbReference type="Proteomes" id="UP000066042"/>
    </source>
</evidence>
<evidence type="ECO:0000313" key="10">
    <source>
        <dbReference type="EMBL" id="ALM76055.1"/>
    </source>
</evidence>
<evidence type="ECO:0000256" key="2">
    <source>
        <dbReference type="ARBA" id="ARBA00022603"/>
    </source>
</evidence>
<protein>
    <recommendedName>
        <fullName evidence="1">site-specific DNA-methyltransferase (adenine-specific)</fullName>
        <ecNumber evidence="1">2.1.1.72</ecNumber>
    </recommendedName>
</protein>
<dbReference type="InterPro" id="IPR002052">
    <property type="entry name" value="DNA_methylase_N6_adenine_CS"/>
</dbReference>
<feature type="domain" description="N6 adenine-specific DNA methyltransferase N-terminal" evidence="9">
    <location>
        <begin position="48"/>
        <end position="182"/>
    </location>
</feature>
<dbReference type="GO" id="GO:0009307">
    <property type="term" value="P:DNA restriction-modification system"/>
    <property type="evidence" value="ECO:0007669"/>
    <property type="project" value="UniProtKB-KW"/>
</dbReference>
<dbReference type="PANTHER" id="PTHR42998">
    <property type="entry name" value="TYPE I RESTRICTION ENZYME HINDVIIP M PROTEIN-RELATED"/>
    <property type="match status" value="1"/>
</dbReference>
<dbReference type="RefSeq" id="WP_200956731.1">
    <property type="nucleotide sequence ID" value="NZ_CP013050.1"/>
</dbReference>
<reference evidence="10 11" key="1">
    <citation type="journal article" date="2016" name="Genome Announc.">
        <title>Complete genome sequence of the hyperthermophilic and piezophilic archaeon Thermococcus barophilus Ch5, capable of growth at the expense of hydrogenogenesis from carbon monoxide and formate.</title>
        <authorList>
            <person name="Oger P."/>
            <person name="Sokolova T.G."/>
            <person name="Kozhevnikova D.A."/>
            <person name="Taranov E.A."/>
            <person name="Vannier P."/>
            <person name="Lee H.S."/>
            <person name="Kwon K.K."/>
            <person name="Kang S.G."/>
            <person name="Lee J.H."/>
            <person name="Bonch-Osmolovskaya E.A."/>
            <person name="Lebedinsky A.V."/>
        </authorList>
    </citation>
    <scope>NUCLEOTIDE SEQUENCE [LARGE SCALE GENOMIC DNA]</scope>
    <source>
        <strain evidence="11">Ch5</strain>
    </source>
</reference>
<dbReference type="AlphaFoldDB" id="A0A0S1XE59"/>
<dbReference type="PANTHER" id="PTHR42998:SF1">
    <property type="entry name" value="TYPE I RESTRICTION ENZYME HINDI METHYLASE SUBUNIT"/>
    <property type="match status" value="1"/>
</dbReference>
<dbReference type="InterPro" id="IPR022749">
    <property type="entry name" value="D12N6_MeTrfase_N"/>
</dbReference>
<organism evidence="10 11">
    <name type="scientific">Thermococcus barophilus</name>
    <dbReference type="NCBI Taxonomy" id="55802"/>
    <lineage>
        <taxon>Archaea</taxon>
        <taxon>Methanobacteriati</taxon>
        <taxon>Methanobacteriota</taxon>
        <taxon>Thermococci</taxon>
        <taxon>Thermococcales</taxon>
        <taxon>Thermococcaceae</taxon>
        <taxon>Thermococcus</taxon>
    </lineage>
</organism>
<dbReference type="PATRIC" id="fig|55802.8.peg.2135"/>
<evidence type="ECO:0000259" key="8">
    <source>
        <dbReference type="Pfam" id="PF02384"/>
    </source>
</evidence>
<dbReference type="CDD" id="cd02440">
    <property type="entry name" value="AdoMet_MTases"/>
    <property type="match status" value="1"/>
</dbReference>
<evidence type="ECO:0000256" key="5">
    <source>
        <dbReference type="ARBA" id="ARBA00022747"/>
    </source>
</evidence>
<evidence type="ECO:0000256" key="4">
    <source>
        <dbReference type="ARBA" id="ARBA00022691"/>
    </source>
</evidence>
<dbReference type="Proteomes" id="UP000066042">
    <property type="component" value="Chromosome"/>
</dbReference>
<dbReference type="Pfam" id="PF12161">
    <property type="entry name" value="HsdM_N"/>
    <property type="match status" value="1"/>
</dbReference>
<accession>A0A0S1XE59</accession>
<dbReference type="InterPro" id="IPR029063">
    <property type="entry name" value="SAM-dependent_MTases_sf"/>
</dbReference>
<dbReference type="Gene3D" id="1.20.1260.30">
    <property type="match status" value="1"/>
</dbReference>
<keyword evidence="2 10" id="KW-0489">Methyltransferase</keyword>
<keyword evidence="3 10" id="KW-0808">Transferase</keyword>
<dbReference type="PROSITE" id="PS00092">
    <property type="entry name" value="N6_MTASE"/>
    <property type="match status" value="1"/>
</dbReference>
<dbReference type="GO" id="GO:0008170">
    <property type="term" value="F:N-methyltransferase activity"/>
    <property type="evidence" value="ECO:0007669"/>
    <property type="project" value="InterPro"/>
</dbReference>
<gene>
    <name evidence="10" type="ORF">TBCH5v1_2154</name>
</gene>
<dbReference type="GeneID" id="26137378"/>
<evidence type="ECO:0000256" key="7">
    <source>
        <dbReference type="SAM" id="Coils"/>
    </source>
</evidence>
<evidence type="ECO:0000256" key="6">
    <source>
        <dbReference type="ARBA" id="ARBA00047942"/>
    </source>
</evidence>